<comment type="caution">
    <text evidence="2">The sequence shown here is derived from an EMBL/GenBank/DDBJ whole genome shotgun (WGS) entry which is preliminary data.</text>
</comment>
<accession>A0AAV1V574</accession>
<protein>
    <recommendedName>
        <fullName evidence="4">Secreted protein</fullName>
    </recommendedName>
</protein>
<dbReference type="Proteomes" id="UP001162060">
    <property type="component" value="Unassembled WGS sequence"/>
</dbReference>
<keyword evidence="1" id="KW-0732">Signal</keyword>
<evidence type="ECO:0000256" key="1">
    <source>
        <dbReference type="SAM" id="SignalP"/>
    </source>
</evidence>
<reference evidence="2" key="1">
    <citation type="submission" date="2024-01" db="EMBL/GenBank/DDBJ databases">
        <authorList>
            <person name="Webb A."/>
        </authorList>
    </citation>
    <scope>NUCLEOTIDE SEQUENCE</scope>
    <source>
        <strain evidence="2">Pm1</strain>
    </source>
</reference>
<feature type="signal peptide" evidence="1">
    <location>
        <begin position="1"/>
        <end position="18"/>
    </location>
</feature>
<sequence length="154" mass="17339">MFLCFVWSVRLSLPCGNGPPIAKVSFAPVQTTDGPEELRLRLITTTASRDSYAILDVVQTLAGSELAHRVRNGLPRLNWPLPPLCTVLLGRDVRNLMGHSDRLKRHRCVNDVSRFLVAISPRSFRKRSTYARCSPPPWLHNNASISYCLQCRKA</sequence>
<evidence type="ECO:0000313" key="3">
    <source>
        <dbReference type="Proteomes" id="UP001162060"/>
    </source>
</evidence>
<name>A0AAV1V574_9STRA</name>
<dbReference type="EMBL" id="CAKLBY020000267">
    <property type="protein sequence ID" value="CAK7941950.1"/>
    <property type="molecule type" value="Genomic_DNA"/>
</dbReference>
<gene>
    <name evidence="2" type="ORF">PM001_LOCUS27100</name>
</gene>
<dbReference type="AlphaFoldDB" id="A0AAV1V574"/>
<evidence type="ECO:0000313" key="2">
    <source>
        <dbReference type="EMBL" id="CAK7941950.1"/>
    </source>
</evidence>
<feature type="chain" id="PRO_5043561704" description="Secreted protein" evidence="1">
    <location>
        <begin position="19"/>
        <end position="154"/>
    </location>
</feature>
<organism evidence="2 3">
    <name type="scientific">Peronospora matthiolae</name>
    <dbReference type="NCBI Taxonomy" id="2874970"/>
    <lineage>
        <taxon>Eukaryota</taxon>
        <taxon>Sar</taxon>
        <taxon>Stramenopiles</taxon>
        <taxon>Oomycota</taxon>
        <taxon>Peronosporomycetes</taxon>
        <taxon>Peronosporales</taxon>
        <taxon>Peronosporaceae</taxon>
        <taxon>Peronospora</taxon>
    </lineage>
</organism>
<evidence type="ECO:0008006" key="4">
    <source>
        <dbReference type="Google" id="ProtNLM"/>
    </source>
</evidence>
<proteinExistence type="predicted"/>